<evidence type="ECO:0000256" key="3">
    <source>
        <dbReference type="ARBA" id="ARBA00023015"/>
    </source>
</evidence>
<evidence type="ECO:0000313" key="11">
    <source>
        <dbReference type="Proteomes" id="UP000594454"/>
    </source>
</evidence>
<dbReference type="PROSITE" id="PS00657">
    <property type="entry name" value="FORK_HEAD_1"/>
    <property type="match status" value="1"/>
</dbReference>
<accession>A0A7R8YVW9</accession>
<feature type="compositionally biased region" description="Low complexity" evidence="8">
    <location>
        <begin position="557"/>
        <end position="575"/>
    </location>
</feature>
<reference evidence="10 11" key="1">
    <citation type="submission" date="2020-11" db="EMBL/GenBank/DDBJ databases">
        <authorList>
            <person name="Wallbank WR R."/>
            <person name="Pardo Diaz C."/>
            <person name="Kozak K."/>
            <person name="Martin S."/>
            <person name="Jiggins C."/>
            <person name="Moest M."/>
            <person name="Warren A I."/>
            <person name="Generalovic N T."/>
            <person name="Byers J.R.P. K."/>
            <person name="Montejo-Kovacevich G."/>
            <person name="Yen C E."/>
        </authorList>
    </citation>
    <scope>NUCLEOTIDE SEQUENCE [LARGE SCALE GENOMIC DNA]</scope>
</reference>
<feature type="compositionally biased region" description="Polar residues" evidence="8">
    <location>
        <begin position="537"/>
        <end position="556"/>
    </location>
</feature>
<dbReference type="PANTHER" id="PTHR13962">
    <property type="entry name" value="FORKHEAD BOX PROTEIN N3-LIKE PROTEIN-RELATED"/>
    <property type="match status" value="1"/>
</dbReference>
<dbReference type="InterPro" id="IPR001766">
    <property type="entry name" value="Fork_head_dom"/>
</dbReference>
<feature type="compositionally biased region" description="Polar residues" evidence="8">
    <location>
        <begin position="812"/>
        <end position="823"/>
    </location>
</feature>
<evidence type="ECO:0000256" key="8">
    <source>
        <dbReference type="SAM" id="MobiDB-lite"/>
    </source>
</evidence>
<feature type="region of interest" description="Disordered" evidence="8">
    <location>
        <begin position="692"/>
        <end position="725"/>
    </location>
</feature>
<name>A0A7R8YVW9_HERIL</name>
<dbReference type="PRINTS" id="PR00053">
    <property type="entry name" value="FORKHEAD"/>
</dbReference>
<feature type="compositionally biased region" description="Basic and acidic residues" evidence="8">
    <location>
        <begin position="10"/>
        <end position="20"/>
    </location>
</feature>
<comment type="subcellular location">
    <subcellularLocation>
        <location evidence="1 7">Nucleus</location>
    </subcellularLocation>
</comment>
<dbReference type="CDD" id="cd20031">
    <property type="entry name" value="FH_FOXN2-like"/>
    <property type="match status" value="1"/>
</dbReference>
<evidence type="ECO:0000256" key="6">
    <source>
        <dbReference type="ARBA" id="ARBA00023242"/>
    </source>
</evidence>
<proteinExistence type="predicted"/>
<dbReference type="InterPro" id="IPR036388">
    <property type="entry name" value="WH-like_DNA-bd_sf"/>
</dbReference>
<feature type="region of interest" description="Disordered" evidence="8">
    <location>
        <begin position="10"/>
        <end position="31"/>
    </location>
</feature>
<evidence type="ECO:0000256" key="1">
    <source>
        <dbReference type="ARBA" id="ARBA00004123"/>
    </source>
</evidence>
<dbReference type="GO" id="GO:0000987">
    <property type="term" value="F:cis-regulatory region sequence-specific DNA binding"/>
    <property type="evidence" value="ECO:0007669"/>
    <property type="project" value="TreeGrafter"/>
</dbReference>
<keyword evidence="3" id="KW-0805">Transcription regulation</keyword>
<dbReference type="InterPro" id="IPR036390">
    <property type="entry name" value="WH_DNA-bd_sf"/>
</dbReference>
<evidence type="ECO:0000313" key="10">
    <source>
        <dbReference type="EMBL" id="CAD7086749.1"/>
    </source>
</evidence>
<feature type="region of interest" description="Disordered" evidence="8">
    <location>
        <begin position="466"/>
        <end position="587"/>
    </location>
</feature>
<feature type="compositionally biased region" description="Polar residues" evidence="8">
    <location>
        <begin position="848"/>
        <end position="860"/>
    </location>
</feature>
<dbReference type="GO" id="GO:0005634">
    <property type="term" value="C:nucleus"/>
    <property type="evidence" value="ECO:0007669"/>
    <property type="project" value="UniProtKB-SubCell"/>
</dbReference>
<evidence type="ECO:0000256" key="5">
    <source>
        <dbReference type="ARBA" id="ARBA00023163"/>
    </source>
</evidence>
<dbReference type="OrthoDB" id="5954824at2759"/>
<protein>
    <recommendedName>
        <fullName evidence="9">Fork-head domain-containing protein</fullName>
    </recommendedName>
</protein>
<dbReference type="InParanoid" id="A0A7R8YVW9"/>
<feature type="domain" description="Fork-head" evidence="9">
    <location>
        <begin position="594"/>
        <end position="679"/>
    </location>
</feature>
<feature type="region of interest" description="Disordered" evidence="8">
    <location>
        <begin position="208"/>
        <end position="280"/>
    </location>
</feature>
<organism evidence="10 11">
    <name type="scientific">Hermetia illucens</name>
    <name type="common">Black soldier fly</name>
    <dbReference type="NCBI Taxonomy" id="343691"/>
    <lineage>
        <taxon>Eukaryota</taxon>
        <taxon>Metazoa</taxon>
        <taxon>Ecdysozoa</taxon>
        <taxon>Arthropoda</taxon>
        <taxon>Hexapoda</taxon>
        <taxon>Insecta</taxon>
        <taxon>Pterygota</taxon>
        <taxon>Neoptera</taxon>
        <taxon>Endopterygota</taxon>
        <taxon>Diptera</taxon>
        <taxon>Brachycera</taxon>
        <taxon>Stratiomyomorpha</taxon>
        <taxon>Stratiomyidae</taxon>
        <taxon>Hermetiinae</taxon>
        <taxon>Hermetia</taxon>
    </lineage>
</organism>
<feature type="compositionally biased region" description="Low complexity" evidence="8">
    <location>
        <begin position="242"/>
        <end position="280"/>
    </location>
</feature>
<dbReference type="InterPro" id="IPR047119">
    <property type="entry name" value="FOXN2/3-like"/>
</dbReference>
<feature type="compositionally biased region" description="Low complexity" evidence="8">
    <location>
        <begin position="702"/>
        <end position="713"/>
    </location>
</feature>
<dbReference type="PROSITE" id="PS50039">
    <property type="entry name" value="FORK_HEAD_3"/>
    <property type="match status" value="1"/>
</dbReference>
<dbReference type="InterPro" id="IPR030456">
    <property type="entry name" value="TF_fork_head_CS_2"/>
</dbReference>
<keyword evidence="11" id="KW-1185">Reference proteome</keyword>
<dbReference type="SUPFAM" id="SSF46785">
    <property type="entry name" value="Winged helix' DNA-binding domain"/>
    <property type="match status" value="1"/>
</dbReference>
<dbReference type="Proteomes" id="UP000594454">
    <property type="component" value="Chromosome 4"/>
</dbReference>
<dbReference type="InterPro" id="IPR018122">
    <property type="entry name" value="TF_fork_head_CS_1"/>
</dbReference>
<dbReference type="GO" id="GO:0003700">
    <property type="term" value="F:DNA-binding transcription factor activity"/>
    <property type="evidence" value="ECO:0007669"/>
    <property type="project" value="InterPro"/>
</dbReference>
<sequence>MRLVLTLLKKTHESEARMSPERPPSQSMGGTNIIEQQPQQQQLTSAANTTTATNMVLSTIPIETGHVVIHHQTSAATNGTNGTTYTQITRNGVPQNLISTSVVSSSPPQLTTKTISAMTASSPPSKYVVIHQNGSGQYRTADGTAAILTTQSNGVGNIVLLATEPLSTSEQSNIIVNTSGQGTDEELTPLTWLQDKDLLKDLVVRPNGTKAAPTASPSRQSNGNGGGAISPTSDFMEDSSVSEDNASSANSSSDQGISISSSEFSPTSSTSSSSSVPNSAAAFSTYHHPQQTSMQYHQVTVAATNQNQAQISAPHFINNNTLTKNRNHLVSPTKPSVAFSQSLPANTYTITTDVNAPKTVTYNGKSGTTTVVEYKAGTNFSPPSGRQIVTTNHTMLSPQRSPPISGSATVTITSATSTPASSQTSSPNPSMGVGGGNASSMSTSTPSTTPHQHFHKKYIREQMNGAEQQTTLQRNGNDGSEYGSCVGSQSQQQHHQQSHFTNGSDPDDFHRTPIKSEPIYSNNNSHDDRLMARESLNFDSPTATPNGRSLSMQKANSSSSTSSSTATTPSAAASPKQKHPTNVPYDPMVHTTNKPPYSFSSLIFMAIEDSPEKALPVKEIYAWIVQHFPYFKTAPTGWKNSVRHNLSLNKSFLKVEKAPNMGKGSLWRVEEHQRQNLMQALARSPFHQSSAVDKFSPYKTNPGAVSSSSRSMPPESPPTPCKSNLDPELFPKLYNTIKNMANKGVIGTADGNHDSDEMFGYNNGVAGGHNGTRDYYATNGARDCGADSIDDVNAATAMLALKHGPNIFSEHFQNGSPVITSSPSEDHTYSAGGGGNGGGSSTTNSATHSQNGSDNNSSGVCSDAAYESGDERLHPTITAEELEERRRHAEGVDALLSFASSAASSPNKRPSSTPIEEEHIASYTENIPLYISTTQNGATTTRYVTNDDGSETVVYHHNPQRLSSSSSSSTAYETSNYYLSSLPSSTKKMKSSRVIRPKMKRKTTLIR</sequence>
<evidence type="ECO:0000256" key="4">
    <source>
        <dbReference type="ARBA" id="ARBA00023125"/>
    </source>
</evidence>
<feature type="compositionally biased region" description="Low complexity" evidence="8">
    <location>
        <begin position="488"/>
        <end position="499"/>
    </location>
</feature>
<dbReference type="EMBL" id="LR899012">
    <property type="protein sequence ID" value="CAD7086749.1"/>
    <property type="molecule type" value="Genomic_DNA"/>
</dbReference>
<feature type="compositionally biased region" description="Polar residues" evidence="8">
    <location>
        <begin position="466"/>
        <end position="478"/>
    </location>
</feature>
<dbReference type="PROSITE" id="PS00658">
    <property type="entry name" value="FORK_HEAD_2"/>
    <property type="match status" value="1"/>
</dbReference>
<feature type="DNA-binding region" description="Fork-head" evidence="7">
    <location>
        <begin position="594"/>
        <end position="679"/>
    </location>
</feature>
<evidence type="ECO:0000256" key="2">
    <source>
        <dbReference type="ARBA" id="ARBA00022473"/>
    </source>
</evidence>
<dbReference type="SMART" id="SM00339">
    <property type="entry name" value="FH"/>
    <property type="match status" value="1"/>
</dbReference>
<keyword evidence="2" id="KW-0217">Developmental protein</keyword>
<dbReference type="Gene3D" id="1.10.10.10">
    <property type="entry name" value="Winged helix-like DNA-binding domain superfamily/Winged helix DNA-binding domain"/>
    <property type="match status" value="1"/>
</dbReference>
<dbReference type="PANTHER" id="PTHR13962:SF22">
    <property type="entry name" value="FORKHEAD BOX PROTEIN N3-LIKE PROTEIN"/>
    <property type="match status" value="1"/>
</dbReference>
<dbReference type="FunCoup" id="A0A7R8YVW9">
    <property type="interactions" value="10"/>
</dbReference>
<gene>
    <name evidence="10" type="ORF">HERILL_LOCUS9498</name>
</gene>
<feature type="compositionally biased region" description="Low complexity" evidence="8">
    <location>
        <begin position="414"/>
        <end position="430"/>
    </location>
</feature>
<keyword evidence="5" id="KW-0804">Transcription</keyword>
<feature type="region of interest" description="Disordered" evidence="8">
    <location>
        <begin position="414"/>
        <end position="453"/>
    </location>
</feature>
<keyword evidence="6 7" id="KW-0539">Nucleus</keyword>
<feature type="compositionally biased region" description="Gly residues" evidence="8">
    <location>
        <begin position="831"/>
        <end position="840"/>
    </location>
</feature>
<evidence type="ECO:0000256" key="7">
    <source>
        <dbReference type="PROSITE-ProRule" id="PRU00089"/>
    </source>
</evidence>
<evidence type="ECO:0000259" key="9">
    <source>
        <dbReference type="PROSITE" id="PS50039"/>
    </source>
</evidence>
<feature type="region of interest" description="Disordered" evidence="8">
    <location>
        <begin position="812"/>
        <end position="875"/>
    </location>
</feature>
<feature type="compositionally biased region" description="Low complexity" evidence="8">
    <location>
        <begin position="439"/>
        <end position="450"/>
    </location>
</feature>
<dbReference type="AlphaFoldDB" id="A0A7R8YVW9"/>
<keyword evidence="4 7" id="KW-0238">DNA-binding</keyword>
<dbReference type="Pfam" id="PF00250">
    <property type="entry name" value="Forkhead"/>
    <property type="match status" value="1"/>
</dbReference>